<dbReference type="PANTHER" id="PTHR31307:SF45">
    <property type="entry name" value="OS09G0558200 PROTEIN"/>
    <property type="match status" value="1"/>
</dbReference>
<proteinExistence type="predicted"/>
<accession>A0ABP1C385</accession>
<evidence type="ECO:0000313" key="4">
    <source>
        <dbReference type="Proteomes" id="UP001497522"/>
    </source>
</evidence>
<name>A0ABP1C385_9BRYO</name>
<sequence>MAEVLLTMLWGGNKKRRTWRGRRMGMMGTARKRRDGGIVEEDHEAQSMVTEARKVAIASDGGLEEREVSVGGVCHVVPLGARGGGGGGGGTQEVKKGGVLYGERMVEEEEVESYGSRQEEVENMGGLEEVENIAERVVAGGGRVEMVGGGGRGNLMRHHVDRDVRGGNTEHMVMRRAKIEMCAVGGGHVALESLDGVKLQEGYEDAAMDDNNNNGGGVEHGGGGAFGTAMVRFGKENNYDGEERRQSEEDEEAGTTLSPNVVKGRGRPSREAAVEWSEGATTVLLSAFAEKYRALERSNFTSKIWSDIAAYVNARRGPPGALKGTSSISQWEGTPKTQEQCRIKVDNLKKRYKVEREKMLTSGIATSKWPFYNTMEELIGSKPWHTRVGGGTGGSPRLGFANGQQLAIQSSAEEGDRIFYLEARNEIDVDYKSDTIYNFTPLLGCGKHKKAFEDLELEHINAASLRALFEGFNVAENIIDAMAYEEVDEDTLLNSKDVGSLLEKIQVKHQLPIKLGPAERIKQAIEEAKEKKLRAVQ</sequence>
<feature type="domain" description="Myb/SANT-like DNA-binding" evidence="2">
    <location>
        <begin position="274"/>
        <end position="378"/>
    </location>
</feature>
<evidence type="ECO:0000259" key="2">
    <source>
        <dbReference type="Pfam" id="PF13837"/>
    </source>
</evidence>
<dbReference type="InterPro" id="IPR044822">
    <property type="entry name" value="Myb_DNA-bind_4"/>
</dbReference>
<dbReference type="Pfam" id="PF13837">
    <property type="entry name" value="Myb_DNA-bind_4"/>
    <property type="match status" value="1"/>
</dbReference>
<evidence type="ECO:0000256" key="1">
    <source>
        <dbReference type="SAM" id="MobiDB-lite"/>
    </source>
</evidence>
<protein>
    <recommendedName>
        <fullName evidence="2">Myb/SANT-like DNA-binding domain-containing protein</fullName>
    </recommendedName>
</protein>
<dbReference type="EMBL" id="OZ023710">
    <property type="protein sequence ID" value="CAK9883311.1"/>
    <property type="molecule type" value="Genomic_DNA"/>
</dbReference>
<dbReference type="PANTHER" id="PTHR31307">
    <property type="entry name" value="TRIHELIX TRANSCRIPTION FACTOR ASIL2"/>
    <property type="match status" value="1"/>
</dbReference>
<feature type="region of interest" description="Disordered" evidence="1">
    <location>
        <begin position="239"/>
        <end position="266"/>
    </location>
</feature>
<reference evidence="3" key="1">
    <citation type="submission" date="2024-03" db="EMBL/GenBank/DDBJ databases">
        <authorList>
            <consortium name="ELIXIR-Norway"/>
            <consortium name="Elixir Norway"/>
        </authorList>
    </citation>
    <scope>NUCLEOTIDE SEQUENCE</scope>
</reference>
<gene>
    <name evidence="3" type="ORF">CSSPJE1EN2_LOCUS24562</name>
</gene>
<dbReference type="Proteomes" id="UP001497522">
    <property type="component" value="Chromosome 9"/>
</dbReference>
<organism evidence="3 4">
    <name type="scientific">Sphagnum jensenii</name>
    <dbReference type="NCBI Taxonomy" id="128206"/>
    <lineage>
        <taxon>Eukaryota</taxon>
        <taxon>Viridiplantae</taxon>
        <taxon>Streptophyta</taxon>
        <taxon>Embryophyta</taxon>
        <taxon>Bryophyta</taxon>
        <taxon>Sphagnophytina</taxon>
        <taxon>Sphagnopsida</taxon>
        <taxon>Sphagnales</taxon>
        <taxon>Sphagnaceae</taxon>
        <taxon>Sphagnum</taxon>
    </lineage>
</organism>
<keyword evidence="4" id="KW-1185">Reference proteome</keyword>
<dbReference type="InterPro" id="IPR044823">
    <property type="entry name" value="ASIL1/2-like"/>
</dbReference>
<evidence type="ECO:0000313" key="3">
    <source>
        <dbReference type="EMBL" id="CAK9883311.1"/>
    </source>
</evidence>
<dbReference type="Gene3D" id="1.10.10.60">
    <property type="entry name" value="Homeodomain-like"/>
    <property type="match status" value="1"/>
</dbReference>